<dbReference type="GO" id="GO:0005524">
    <property type="term" value="F:ATP binding"/>
    <property type="evidence" value="ECO:0007669"/>
    <property type="project" value="UniProtKB-KW"/>
</dbReference>
<name>A0A6N3G5Q0_EUBLI</name>
<accession>A0A6N3G5Q0</accession>
<keyword evidence="4" id="KW-0238">DNA-binding</keyword>
<dbReference type="PANTHER" id="PTHR13710">
    <property type="entry name" value="DNA HELICASE RECQ FAMILY MEMBER"/>
    <property type="match status" value="1"/>
</dbReference>
<feature type="domain" description="Helicase C-terminal" evidence="9">
    <location>
        <begin position="368"/>
        <end position="519"/>
    </location>
</feature>
<feature type="domain" description="Helicase ATP-binding" evidence="8">
    <location>
        <begin position="160"/>
        <end position="340"/>
    </location>
</feature>
<comment type="similarity">
    <text evidence="1">Belongs to the helicase family. RecQ subfamily.</text>
</comment>
<dbReference type="InterPro" id="IPR001650">
    <property type="entry name" value="Helicase_C-like"/>
</dbReference>
<keyword evidence="10" id="KW-0347">Helicase</keyword>
<dbReference type="GO" id="GO:0005694">
    <property type="term" value="C:chromosome"/>
    <property type="evidence" value="ECO:0007669"/>
    <property type="project" value="TreeGrafter"/>
</dbReference>
<evidence type="ECO:0000256" key="6">
    <source>
        <dbReference type="ARBA" id="ARBA00034617"/>
    </source>
</evidence>
<sequence length="823" mass="94201">MIKGKLVEYVTSFFNEYDKTVLNLEIENLNAAELFHYHTVKRLLKAYRLFLSNDEYLGDFLIAFRDYMITFDVAQEYKGKPIKETIKYGIDYDAVEGKFFASMQLPKYVNEKFVSDAFVKETEAIEFVKRNDLLTDPLIYSLTSYSHFKSMAQKLAVYGALNAPEGYTALVSLPTGGGKSLVTQTISYQKDGLTIVIVPTISLAIDQERVTKKVIKKADNEEEIFSYSSGVKAGPIFKAIKEQKAKVLFISPEALLENPGFAEVIKEANKCRYLKNIVIDEAHIVVDWGASFRVDYQCLESWRNMLLLTNPSLRTILLSATFEDRCVATLRNFFEVNEKWIEIRCDALRHEPRYTVIRAKSYSEKQKNILELVRKLPHPMIIYVARPIEADQIKQMLASNGVKNTRTFTGLTGGTQRKSLIEKWVDDDYEIMIATSAFGVGVDKSDVRTVVHTYIPQNANTYYQELGRGGRDRLPCLSVMCLQPEDTTIGRDRIKKRVLTPEKIIGRWDSLYNNPKSQRISNNRVFIDTSIKPNYADVDEFDDSPTSDADMNWNVYVLLFLRRFNLIKMLEVKKDIDHYVILIEVIDDRLMVINDELIELIEQYREEEWDFYNSSYNAISSAVRANCKDCISELFYDTYSKVYEYCAGCNAHTNAIIGDVNKFPLKNRVVEPLRIISDEQRQPFGDASELVTILSDNDSLIQLADKLANKGVTTFVLPDTKEEYEDIIRISSKINVLIIIQSDLFNIQKAGGYYYTSGLVAVIYDKGKDSIGKQYLSVRNNLCGKSETRVIHIIKENTYLEELGKNFTELVDGPSLLSDTLYV</sequence>
<dbReference type="EMBL" id="CACRTR010000016">
    <property type="protein sequence ID" value="VYU59153.1"/>
    <property type="molecule type" value="Genomic_DNA"/>
</dbReference>
<dbReference type="GO" id="GO:0006310">
    <property type="term" value="P:DNA recombination"/>
    <property type="evidence" value="ECO:0007669"/>
    <property type="project" value="TreeGrafter"/>
</dbReference>
<evidence type="ECO:0000259" key="8">
    <source>
        <dbReference type="PROSITE" id="PS51192"/>
    </source>
</evidence>
<keyword evidence="5" id="KW-0413">Isomerase</keyword>
<dbReference type="PANTHER" id="PTHR13710:SF105">
    <property type="entry name" value="ATP-DEPENDENT DNA HELICASE Q1"/>
    <property type="match status" value="1"/>
</dbReference>
<comment type="catalytic activity">
    <reaction evidence="6">
        <text>Couples ATP hydrolysis with the unwinding of duplex DNA by translocating in the 3'-5' direction.</text>
        <dbReference type="EC" id="5.6.2.4"/>
    </reaction>
</comment>
<dbReference type="GO" id="GO:0016787">
    <property type="term" value="F:hydrolase activity"/>
    <property type="evidence" value="ECO:0007669"/>
    <property type="project" value="UniProtKB-KW"/>
</dbReference>
<dbReference type="SUPFAM" id="SSF52540">
    <property type="entry name" value="P-loop containing nucleoside triphosphate hydrolases"/>
    <property type="match status" value="1"/>
</dbReference>
<keyword evidence="2" id="KW-0547">Nucleotide-binding</keyword>
<evidence type="ECO:0000259" key="9">
    <source>
        <dbReference type="PROSITE" id="PS51194"/>
    </source>
</evidence>
<dbReference type="PROSITE" id="PS51192">
    <property type="entry name" value="HELICASE_ATP_BIND_1"/>
    <property type="match status" value="1"/>
</dbReference>
<dbReference type="GO" id="GO:0009378">
    <property type="term" value="F:four-way junction helicase activity"/>
    <property type="evidence" value="ECO:0007669"/>
    <property type="project" value="TreeGrafter"/>
</dbReference>
<evidence type="ECO:0000256" key="3">
    <source>
        <dbReference type="ARBA" id="ARBA00022840"/>
    </source>
</evidence>
<dbReference type="Gene3D" id="3.40.50.300">
    <property type="entry name" value="P-loop containing nucleotide triphosphate hydrolases"/>
    <property type="match status" value="2"/>
</dbReference>
<dbReference type="InterPro" id="IPR014001">
    <property type="entry name" value="Helicase_ATP-bd"/>
</dbReference>
<dbReference type="GO" id="GO:0043138">
    <property type="term" value="F:3'-5' DNA helicase activity"/>
    <property type="evidence" value="ECO:0007669"/>
    <property type="project" value="UniProtKB-EC"/>
</dbReference>
<protein>
    <recommendedName>
        <fullName evidence="7">DNA 3'-5' helicase</fullName>
        <ecNumber evidence="7">5.6.2.4</ecNumber>
    </recommendedName>
</protein>
<reference evidence="10" key="1">
    <citation type="submission" date="2019-11" db="EMBL/GenBank/DDBJ databases">
        <authorList>
            <person name="Feng L."/>
        </authorList>
    </citation>
    <scope>NUCLEOTIDE SEQUENCE</scope>
    <source>
        <strain evidence="10">ElimosumLFYP34</strain>
    </source>
</reference>
<organism evidence="10">
    <name type="scientific">Eubacterium limosum</name>
    <dbReference type="NCBI Taxonomy" id="1736"/>
    <lineage>
        <taxon>Bacteria</taxon>
        <taxon>Bacillati</taxon>
        <taxon>Bacillota</taxon>
        <taxon>Clostridia</taxon>
        <taxon>Eubacteriales</taxon>
        <taxon>Eubacteriaceae</taxon>
        <taxon>Eubacterium</taxon>
    </lineage>
</organism>
<keyword evidence="3" id="KW-0067">ATP-binding</keyword>
<proteinExistence type="inferred from homology"/>
<dbReference type="AlphaFoldDB" id="A0A6N3G5Q0"/>
<gene>
    <name evidence="10" type="primary">recQ_2</name>
    <name evidence="10" type="ORF">ELLFYP34_03698</name>
</gene>
<evidence type="ECO:0000256" key="5">
    <source>
        <dbReference type="ARBA" id="ARBA00023235"/>
    </source>
</evidence>
<keyword evidence="10" id="KW-0378">Hydrolase</keyword>
<dbReference type="InterPro" id="IPR011545">
    <property type="entry name" value="DEAD/DEAH_box_helicase_dom"/>
</dbReference>
<evidence type="ECO:0000256" key="7">
    <source>
        <dbReference type="ARBA" id="ARBA00034808"/>
    </source>
</evidence>
<dbReference type="InterPro" id="IPR027417">
    <property type="entry name" value="P-loop_NTPase"/>
</dbReference>
<dbReference type="GO" id="GO:0003677">
    <property type="term" value="F:DNA binding"/>
    <property type="evidence" value="ECO:0007669"/>
    <property type="project" value="UniProtKB-KW"/>
</dbReference>
<dbReference type="SMART" id="SM00487">
    <property type="entry name" value="DEXDc"/>
    <property type="match status" value="1"/>
</dbReference>
<dbReference type="PROSITE" id="PS51194">
    <property type="entry name" value="HELICASE_CTER"/>
    <property type="match status" value="1"/>
</dbReference>
<dbReference type="SMART" id="SM00490">
    <property type="entry name" value="HELICc"/>
    <property type="match status" value="1"/>
</dbReference>
<dbReference type="Pfam" id="PF00270">
    <property type="entry name" value="DEAD"/>
    <property type="match status" value="1"/>
</dbReference>
<dbReference type="GO" id="GO:0005737">
    <property type="term" value="C:cytoplasm"/>
    <property type="evidence" value="ECO:0007669"/>
    <property type="project" value="TreeGrafter"/>
</dbReference>
<evidence type="ECO:0000313" key="10">
    <source>
        <dbReference type="EMBL" id="VYU59153.1"/>
    </source>
</evidence>
<evidence type="ECO:0000256" key="4">
    <source>
        <dbReference type="ARBA" id="ARBA00023125"/>
    </source>
</evidence>
<dbReference type="EC" id="5.6.2.4" evidence="7"/>
<evidence type="ECO:0000256" key="2">
    <source>
        <dbReference type="ARBA" id="ARBA00022741"/>
    </source>
</evidence>
<dbReference type="Pfam" id="PF00271">
    <property type="entry name" value="Helicase_C"/>
    <property type="match status" value="1"/>
</dbReference>
<dbReference type="GO" id="GO:0006281">
    <property type="term" value="P:DNA repair"/>
    <property type="evidence" value="ECO:0007669"/>
    <property type="project" value="TreeGrafter"/>
</dbReference>
<evidence type="ECO:0000256" key="1">
    <source>
        <dbReference type="ARBA" id="ARBA00005446"/>
    </source>
</evidence>